<dbReference type="AlphaFoldDB" id="A0AAC9LBV9"/>
<keyword evidence="1" id="KW-0812">Transmembrane</keyword>
<evidence type="ECO:0000256" key="1">
    <source>
        <dbReference type="SAM" id="Phobius"/>
    </source>
</evidence>
<name>A0AAC9LBV9_9PSEU</name>
<dbReference type="EMBL" id="CP016076">
    <property type="protein sequence ID" value="APU14746.1"/>
    <property type="molecule type" value="Genomic_DNA"/>
</dbReference>
<gene>
    <name evidence="2" type="ORF">UA74_13440</name>
</gene>
<keyword evidence="1" id="KW-0472">Membrane</keyword>
<feature type="transmembrane region" description="Helical" evidence="1">
    <location>
        <begin position="47"/>
        <end position="64"/>
    </location>
</feature>
<keyword evidence="1" id="KW-1133">Transmembrane helix</keyword>
<evidence type="ECO:0000313" key="2">
    <source>
        <dbReference type="EMBL" id="APU14746.1"/>
    </source>
</evidence>
<dbReference type="KEGG" id="acad:UA74_13440"/>
<keyword evidence="3" id="KW-1185">Reference proteome</keyword>
<organism evidence="2 3">
    <name type="scientific">Actinoalloteichus fjordicus</name>
    <dbReference type="NCBI Taxonomy" id="1612552"/>
    <lineage>
        <taxon>Bacteria</taxon>
        <taxon>Bacillati</taxon>
        <taxon>Actinomycetota</taxon>
        <taxon>Actinomycetes</taxon>
        <taxon>Pseudonocardiales</taxon>
        <taxon>Pseudonocardiaceae</taxon>
        <taxon>Actinoalloteichus</taxon>
    </lineage>
</organism>
<dbReference type="Proteomes" id="UP000185511">
    <property type="component" value="Chromosome"/>
</dbReference>
<evidence type="ECO:0000313" key="3">
    <source>
        <dbReference type="Proteomes" id="UP000185511"/>
    </source>
</evidence>
<accession>A0AAC9LBV9</accession>
<proteinExistence type="predicted"/>
<feature type="transmembrane region" description="Helical" evidence="1">
    <location>
        <begin position="12"/>
        <end position="35"/>
    </location>
</feature>
<protein>
    <submittedName>
        <fullName evidence="2">Uncharacterized protein</fullName>
    </submittedName>
</protein>
<sequence>MRRFGTWLRQNADGFLALVIAGTIGLLGLLEVFGPDLLGTGEEGGEAVDAAILLVLALLAATLLRDRRHQARAVADANAVRLVHGSDIARLHADAHHGTDLWMFKGGTGSYLRAVTIKECVANARRAKRPMQMQIEIIDPTDDALCTEYAKYRSSLSPGPDGTGETWTAERARREAFATVLAACWYRERFTFLRVDLALSAVMTTFRWDLSSRWVIMTQEDPSAFAVQFQRDTPHYRSYDRELVASFDQARRVDVALVRDLRLSEEPSVDEARTLFTTLQLPLPESFTDDDVSDTLSRALQPKNPYG</sequence>
<dbReference type="RefSeq" id="WP_075764487.1">
    <property type="nucleotide sequence ID" value="NZ_CP016076.1"/>
</dbReference>
<reference evidence="3" key="1">
    <citation type="submission" date="2016-06" db="EMBL/GenBank/DDBJ databases">
        <title>Complete genome sequence of Actinoalloteichus fjordicus DSM 46855 (=ADI127-17), type strain of the new species Actinoalloteichus fjordicus.</title>
        <authorList>
            <person name="Ruckert C."/>
            <person name="Nouioui I."/>
            <person name="Willmese J."/>
            <person name="van Wezel G."/>
            <person name="Klenk H.-P."/>
            <person name="Kalinowski J."/>
            <person name="Zotchev S.B."/>
        </authorList>
    </citation>
    <scope>NUCLEOTIDE SEQUENCE [LARGE SCALE GENOMIC DNA]</scope>
    <source>
        <strain evidence="3">ADI127-7</strain>
    </source>
</reference>